<dbReference type="Gene3D" id="3.40.50.1580">
    <property type="entry name" value="Nucleoside phosphorylase domain"/>
    <property type="match status" value="1"/>
</dbReference>
<keyword evidence="6" id="KW-1185">Reference proteome</keyword>
<dbReference type="InterPro" id="IPR035994">
    <property type="entry name" value="Nucleoside_phosphorylase_sf"/>
</dbReference>
<proteinExistence type="inferred from homology"/>
<name>E9SE94_RUMAL</name>
<feature type="domain" description="Nucleoside phosphorylase" evidence="4">
    <location>
        <begin position="22"/>
        <end position="251"/>
    </location>
</feature>
<comment type="similarity">
    <text evidence="1">Belongs to the PNP/UDP phosphorylase family.</text>
</comment>
<evidence type="ECO:0000256" key="1">
    <source>
        <dbReference type="ARBA" id="ARBA00010456"/>
    </source>
</evidence>
<dbReference type="GO" id="GO:0009164">
    <property type="term" value="P:nucleoside catabolic process"/>
    <property type="evidence" value="ECO:0007669"/>
    <property type="project" value="UniProtKB-ARBA"/>
</dbReference>
<dbReference type="AlphaFoldDB" id="E9SE94"/>
<dbReference type="OrthoDB" id="9772602at2"/>
<dbReference type="SUPFAM" id="SSF53167">
    <property type="entry name" value="Purine and uridine phosphorylases"/>
    <property type="match status" value="1"/>
</dbReference>
<keyword evidence="2" id="KW-0328">Glycosyltransferase</keyword>
<keyword evidence="3" id="KW-0808">Transferase</keyword>
<dbReference type="STRING" id="246199.CUS_6004"/>
<dbReference type="RefSeq" id="WP_002851044.1">
    <property type="nucleotide sequence ID" value="NZ_ADKM02000095.1"/>
</dbReference>
<dbReference type="CDD" id="cd17767">
    <property type="entry name" value="UP_EcUdp-like"/>
    <property type="match status" value="1"/>
</dbReference>
<organism evidence="5 6">
    <name type="scientific">Ruminococcus albus 8</name>
    <dbReference type="NCBI Taxonomy" id="246199"/>
    <lineage>
        <taxon>Bacteria</taxon>
        <taxon>Bacillati</taxon>
        <taxon>Bacillota</taxon>
        <taxon>Clostridia</taxon>
        <taxon>Eubacteriales</taxon>
        <taxon>Oscillospiraceae</taxon>
        <taxon>Ruminococcus</taxon>
    </lineage>
</organism>
<dbReference type="PANTHER" id="PTHR43691:SF13">
    <property type="entry name" value="URIDINE PHOSPHORYLASE"/>
    <property type="match status" value="1"/>
</dbReference>
<comment type="caution">
    <text evidence="5">The sequence shown here is derived from an EMBL/GenBank/DDBJ whole genome shotgun (WGS) entry which is preliminary data.</text>
</comment>
<reference evidence="5 6" key="1">
    <citation type="submission" date="2011-02" db="EMBL/GenBank/DDBJ databases">
        <authorList>
            <person name="Nelson K.E."/>
            <person name="Sutton G."/>
            <person name="Torralba M."/>
            <person name="Durkin S."/>
            <person name="Harkins D."/>
            <person name="Montgomery R."/>
            <person name="Ziemer C."/>
            <person name="Klaassens E."/>
            <person name="Ocuiv P."/>
            <person name="Morrison M."/>
        </authorList>
    </citation>
    <scope>NUCLEOTIDE SEQUENCE [LARGE SCALE GENOMIC DNA]</scope>
    <source>
        <strain evidence="5 6">8</strain>
    </source>
</reference>
<dbReference type="InterPro" id="IPR000845">
    <property type="entry name" value="Nucleoside_phosphorylase_d"/>
</dbReference>
<evidence type="ECO:0000256" key="3">
    <source>
        <dbReference type="ARBA" id="ARBA00022679"/>
    </source>
</evidence>
<dbReference type="GO" id="GO:0016763">
    <property type="term" value="F:pentosyltransferase activity"/>
    <property type="evidence" value="ECO:0007669"/>
    <property type="project" value="InterPro"/>
</dbReference>
<protein>
    <submittedName>
        <fullName evidence="5">Putative uridine phosphorylase</fullName>
    </submittedName>
</protein>
<evidence type="ECO:0000313" key="6">
    <source>
        <dbReference type="Proteomes" id="UP000004259"/>
    </source>
</evidence>
<dbReference type="eggNOG" id="COG2820">
    <property type="taxonomic scope" value="Bacteria"/>
</dbReference>
<accession>E9SE94</accession>
<dbReference type="Proteomes" id="UP000004259">
    <property type="component" value="Unassembled WGS sequence"/>
</dbReference>
<sequence length="270" mass="29209">MASILDGNRQFHIQTLPEEVGRYVVLPGDPGRVPKIAALLDDAKQVAYNREFNVYTGYLDGEMVTVCSTGIGGPSAAIAVEELVKCGADTFIRVGTCGGMHLKVWGGDLIIAGSAIRCEGTTKDYLPDGYPAAADYTVIKALAESADELSADENGKRYHVGVVHSKDSFYGQVEPERSGVASYLLPRWESFEKCGCLASEMECAAVFAVGQVLDVRCGAVLTAIWNMQRSQLDLPDTMTNDSSRAIKCAVEAIRKMIADDRKKKSRRDDG</sequence>
<evidence type="ECO:0000259" key="4">
    <source>
        <dbReference type="Pfam" id="PF01048"/>
    </source>
</evidence>
<evidence type="ECO:0000313" key="5">
    <source>
        <dbReference type="EMBL" id="EGC02379.1"/>
    </source>
</evidence>
<evidence type="ECO:0000256" key="2">
    <source>
        <dbReference type="ARBA" id="ARBA00022676"/>
    </source>
</evidence>
<dbReference type="EMBL" id="ADKM02000095">
    <property type="protein sequence ID" value="EGC02379.1"/>
    <property type="molecule type" value="Genomic_DNA"/>
</dbReference>
<dbReference type="PROSITE" id="PS01232">
    <property type="entry name" value="PNP_UDP_1"/>
    <property type="match status" value="1"/>
</dbReference>
<dbReference type="GO" id="GO:0005829">
    <property type="term" value="C:cytosol"/>
    <property type="evidence" value="ECO:0007669"/>
    <property type="project" value="TreeGrafter"/>
</dbReference>
<dbReference type="PANTHER" id="PTHR43691">
    <property type="entry name" value="URIDINE PHOSPHORYLASE"/>
    <property type="match status" value="1"/>
</dbReference>
<gene>
    <name evidence="5" type="ORF">CUS_6004</name>
</gene>
<dbReference type="Pfam" id="PF01048">
    <property type="entry name" value="PNP_UDP_1"/>
    <property type="match status" value="1"/>
</dbReference>
<dbReference type="InterPro" id="IPR018016">
    <property type="entry name" value="Nucleoside_phosphorylase_CS"/>
</dbReference>